<accession>A0ABN8DS12</accession>
<keyword evidence="4" id="KW-1185">Reference proteome</keyword>
<protein>
    <submittedName>
        <fullName evidence="3">Phosphoglycerate transport regulatory protein PgtC</fullName>
    </submittedName>
</protein>
<evidence type="ECO:0000256" key="2">
    <source>
        <dbReference type="SAM" id="SignalP"/>
    </source>
</evidence>
<feature type="signal peptide" evidence="2">
    <location>
        <begin position="1"/>
        <end position="21"/>
    </location>
</feature>
<comment type="caution">
    <text evidence="3">The sequence shown here is derived from an EMBL/GenBank/DDBJ whole genome shotgun (WGS) entry which is preliminary data.</text>
</comment>
<dbReference type="PANTHER" id="PTHR30006:SF25">
    <property type="entry name" value="PHOSPHOGLYCERATE TRANSPORT REGULATORY PROTEIN PGTC"/>
    <property type="match status" value="1"/>
</dbReference>
<dbReference type="EMBL" id="CAKLDI010000001">
    <property type="protein sequence ID" value="CAH0532807.1"/>
    <property type="molecule type" value="Genomic_DNA"/>
</dbReference>
<gene>
    <name evidence="3" type="primary">pgtC</name>
    <name evidence="3" type="ORF">VST7929_00654</name>
</gene>
<feature type="chain" id="PRO_5046773802" evidence="2">
    <location>
        <begin position="22"/>
        <end position="424"/>
    </location>
</feature>
<name>A0ABN8DS12_9VIBR</name>
<dbReference type="Gene3D" id="3.40.190.10">
    <property type="entry name" value="Periplasmic binding protein-like II"/>
    <property type="match status" value="2"/>
</dbReference>
<evidence type="ECO:0000313" key="3">
    <source>
        <dbReference type="EMBL" id="CAH0532807.1"/>
    </source>
</evidence>
<organism evidence="3 4">
    <name type="scientific">Vibrio stylophorae</name>
    <dbReference type="NCBI Taxonomy" id="659351"/>
    <lineage>
        <taxon>Bacteria</taxon>
        <taxon>Pseudomonadati</taxon>
        <taxon>Pseudomonadota</taxon>
        <taxon>Gammaproteobacteria</taxon>
        <taxon>Vibrionales</taxon>
        <taxon>Vibrionaceae</taxon>
        <taxon>Vibrio</taxon>
    </lineage>
</organism>
<reference evidence="3" key="1">
    <citation type="submission" date="2021-11" db="EMBL/GenBank/DDBJ databases">
        <authorList>
            <person name="Rodrigo-Torres L."/>
            <person name="Arahal R. D."/>
            <person name="Lucena T."/>
        </authorList>
    </citation>
    <scope>NUCLEOTIDE SEQUENCE</scope>
    <source>
        <strain evidence="3">CECT 7929</strain>
    </source>
</reference>
<sequence>MRQCRILLTCVLLLCATSAQSRPLMVMTTFAEAPIRALINSFQKQHPDIQVQVIYRRTAQATRMMQQPERQPIDLVISSSPIFFHQLSESGHLGKLPARYPIPDWLIPHSLASSEQITVLGYSGIGIMVNRQYLKKHGLSMPRSWQDLTQPAFAGHLTMSTPSNSGTTHMMVESILQQQGWQKGWQLLMQLGGNMGSISARSFGVSDAVSRGLVGAGPVIDNYALNAKNQLPFIDFHYLDHTLILPTYIAIAKASQQTAQAKVLLDFLRSKQGQTIIDQGQMAKVPLHDDSLAKQHNQVLNEALLYQRAAVIHALYDATITRQLPQLQQAWQQIHQVQQDFSHRGASAEQWQHLKQAKALASQVPVNAEQALILAKQNIFEQQGQRRDSAQAAQQKLYWQTQVRDNLNQSIALTNQLARESKHD</sequence>
<dbReference type="SUPFAM" id="SSF53850">
    <property type="entry name" value="Periplasmic binding protein-like II"/>
    <property type="match status" value="1"/>
</dbReference>
<dbReference type="RefSeq" id="WP_237464853.1">
    <property type="nucleotide sequence ID" value="NZ_CAKLDI010000001.1"/>
</dbReference>
<dbReference type="Pfam" id="PF13343">
    <property type="entry name" value="SBP_bac_6"/>
    <property type="match status" value="1"/>
</dbReference>
<dbReference type="PANTHER" id="PTHR30006">
    <property type="entry name" value="THIAMINE-BINDING PERIPLASMIC PROTEIN-RELATED"/>
    <property type="match status" value="1"/>
</dbReference>
<evidence type="ECO:0000256" key="1">
    <source>
        <dbReference type="ARBA" id="ARBA00022729"/>
    </source>
</evidence>
<dbReference type="Proteomes" id="UP000838672">
    <property type="component" value="Unassembled WGS sequence"/>
</dbReference>
<evidence type="ECO:0000313" key="4">
    <source>
        <dbReference type="Proteomes" id="UP000838672"/>
    </source>
</evidence>
<proteinExistence type="predicted"/>
<keyword evidence="1 2" id="KW-0732">Signal</keyword>